<dbReference type="GO" id="GO:0009636">
    <property type="term" value="P:response to toxic substance"/>
    <property type="evidence" value="ECO:0007669"/>
    <property type="project" value="UniProtKB-ARBA"/>
</dbReference>
<dbReference type="InterPro" id="IPR004764">
    <property type="entry name" value="MdtF-like"/>
</dbReference>
<evidence type="ECO:0000256" key="8">
    <source>
        <dbReference type="ARBA" id="ARBA00023136"/>
    </source>
</evidence>
<dbReference type="EMBL" id="AP023213">
    <property type="protein sequence ID" value="BCG48749.1"/>
    <property type="molecule type" value="Genomic_DNA"/>
</dbReference>
<dbReference type="InterPro" id="IPR027463">
    <property type="entry name" value="AcrB_DN_DC_subdom"/>
</dbReference>
<feature type="domain" description="SSD" evidence="11">
    <location>
        <begin position="373"/>
        <end position="498"/>
    </location>
</feature>
<keyword evidence="5" id="KW-0997">Cell inner membrane</keyword>
<feature type="transmembrane region" description="Helical" evidence="10">
    <location>
        <begin position="904"/>
        <end position="922"/>
    </location>
</feature>
<dbReference type="GO" id="GO:0042910">
    <property type="term" value="F:xenobiotic transmembrane transporter activity"/>
    <property type="evidence" value="ECO:0007669"/>
    <property type="project" value="TreeGrafter"/>
</dbReference>
<comment type="similarity">
    <text evidence="2">Belongs to the resistance-nodulation-cell division (RND) (TC 2.A.6) family.</text>
</comment>
<keyword evidence="7 10" id="KW-1133">Transmembrane helix</keyword>
<feature type="transmembrane region" description="Helical" evidence="10">
    <location>
        <begin position="872"/>
        <end position="892"/>
    </location>
</feature>
<dbReference type="PROSITE" id="PS50156">
    <property type="entry name" value="SSD"/>
    <property type="match status" value="1"/>
</dbReference>
<protein>
    <submittedName>
        <fullName evidence="12">RND efflux system, inner membrane transporter</fullName>
    </submittedName>
</protein>
<keyword evidence="8 10" id="KW-0472">Membrane</keyword>
<evidence type="ECO:0000313" key="12">
    <source>
        <dbReference type="EMBL" id="BCG48749.1"/>
    </source>
</evidence>
<evidence type="ECO:0000256" key="10">
    <source>
        <dbReference type="SAM" id="Phobius"/>
    </source>
</evidence>
<dbReference type="PANTHER" id="PTHR32063:SF13">
    <property type="entry name" value="MULTIDRUG EFFLUX PUMP SUBUNIT ACRB-RELATED"/>
    <property type="match status" value="1"/>
</dbReference>
<dbReference type="AlphaFoldDB" id="A0A6S6M5Q6"/>
<dbReference type="SUPFAM" id="SSF82866">
    <property type="entry name" value="Multidrug efflux transporter AcrB transmembrane domain"/>
    <property type="match status" value="2"/>
</dbReference>
<sequence length="1074" mass="116331">MFSRFFIERPVFAAVVSIIICIAGVVALFAMPVEQYPPITPVQVTVQATYPGADSRTLADSVAAPLEAQINGIDNMLYMSSTSSSSGMLTITVYFGLNTDPDVAQVQVQNRVNLAVPQLPVAVTQQGVSVQKKTSSIMMLICITSRESRYSSEYIANYANVYVLDALKRVPGAGQASIMGVADQAMRIWMDPERMASLGITTSDIQQAVSTQNSQFGAGQIGQQPNAGAVQMTFPVVTQRPFTRAEEYDNIILRASQDGSAIVRLKDVARAEVGLRQYVMDSKLNGRPATLIAIYQQPGANGLKVSREIRNTLEEMKKRFPSGIDYVVSLDTTEFVRLSIKEVQDTLIEAIVLVVLVVFLFLQNFRATIICAIAIFVALIGSFPVMLSLGFSINLLTLFGLVLAIGIVVDDAIVVVENVERNMSQCHLSPREATIKAMGEVTSPVIATVLVMGAVFVSAAFLPGTTGQLYKQFAITIAISVAISGFVALTLTPALSSLLLRHSPPPTRGPFAWFNRQFDRFTRAFGRGVVLVIRRMAVALLLLVVLVYGIVHLFRAIPTSFVPNEDQGYVMSAIFLPDAASLERTMEVADRVDRIFAGTPGVENRTQISGYSLLDGSYSTNNGTFFVTLKPFEERYQSVKKALAENARAVLVNVYKEAKKITTATVYPVAPPAVPGIGVSGGFEFWIQDKESREPAQLEQVTRTFLEKARQRKELSGLNTTFKATAQQLRVEVDRDKANLLEVPVQDVYNAIQAQFGSLTASQFNEFSRVWWVILQSSPEFRQNPGDIARLYTRSRNGEMVPLSAVITTSWVTGPNILPHFNGFPAAKVNGNAAEGFSSGQALQAMEEVAGEVLPAGYSFAWSGLAYEEKSAGGTSGLAFAFGLVFVFLILAAQYESWTLPGSIMTAVPFGVLGALLFNWMRGLQNDVYFQIGLLVLVGLGAKNALLRVTFAVELRKQGRSLLDATIEAGELRLRPIVMTSLAFICGVFPLAVAMGAGANARHSIGTGIIGGMIGEATLAMLYVPLFFYIFGSWSERRKRGKLPSGEKPGSAGQAPPSGEPGEEGKPGAGKEVI</sequence>
<dbReference type="SUPFAM" id="SSF82714">
    <property type="entry name" value="Multidrug efflux transporter AcrB TolC docking domain, DN and DC subdomains"/>
    <property type="match status" value="2"/>
</dbReference>
<dbReference type="Proteomes" id="UP000515472">
    <property type="component" value="Chromosome"/>
</dbReference>
<dbReference type="FunFam" id="1.20.1640.10:FF:000001">
    <property type="entry name" value="Efflux pump membrane transporter"/>
    <property type="match status" value="1"/>
</dbReference>
<keyword evidence="6 10" id="KW-0812">Transmembrane</keyword>
<dbReference type="Gene3D" id="3.30.2090.10">
    <property type="entry name" value="Multidrug efflux transporter AcrB TolC docking domain, DN and DC subdomains"/>
    <property type="match status" value="2"/>
</dbReference>
<comment type="subcellular location">
    <subcellularLocation>
        <location evidence="1">Cell inner membrane</location>
        <topology evidence="1">Multi-pass membrane protein</topology>
    </subcellularLocation>
</comment>
<keyword evidence="4" id="KW-1003">Cell membrane</keyword>
<evidence type="ECO:0000259" key="11">
    <source>
        <dbReference type="PROSITE" id="PS50156"/>
    </source>
</evidence>
<feature type="compositionally biased region" description="Low complexity" evidence="9">
    <location>
        <begin position="1048"/>
        <end position="1057"/>
    </location>
</feature>
<dbReference type="SUPFAM" id="SSF82693">
    <property type="entry name" value="Multidrug efflux transporter AcrB pore domain, PN1, PN2, PC1 and PC2 subdomains"/>
    <property type="match status" value="3"/>
</dbReference>
<evidence type="ECO:0000256" key="4">
    <source>
        <dbReference type="ARBA" id="ARBA00022475"/>
    </source>
</evidence>
<organism evidence="12 13">
    <name type="scientific">Citrifermentans bremense</name>
    <dbReference type="NCBI Taxonomy" id="60035"/>
    <lineage>
        <taxon>Bacteria</taxon>
        <taxon>Pseudomonadati</taxon>
        <taxon>Thermodesulfobacteriota</taxon>
        <taxon>Desulfuromonadia</taxon>
        <taxon>Geobacterales</taxon>
        <taxon>Geobacteraceae</taxon>
        <taxon>Citrifermentans</taxon>
    </lineage>
</organism>
<dbReference type="NCBIfam" id="NF000282">
    <property type="entry name" value="RND_permease_1"/>
    <property type="match status" value="1"/>
</dbReference>
<dbReference type="GO" id="GO:0005886">
    <property type="term" value="C:plasma membrane"/>
    <property type="evidence" value="ECO:0007669"/>
    <property type="project" value="UniProtKB-SubCell"/>
</dbReference>
<feature type="transmembrane region" description="Helical" evidence="10">
    <location>
        <begin position="346"/>
        <end position="362"/>
    </location>
</feature>
<gene>
    <name evidence="12" type="ORF">GEOBRER4_n3644</name>
</gene>
<evidence type="ECO:0000256" key="2">
    <source>
        <dbReference type="ARBA" id="ARBA00010942"/>
    </source>
</evidence>
<feature type="transmembrane region" description="Helical" evidence="10">
    <location>
        <begin position="974"/>
        <end position="997"/>
    </location>
</feature>
<dbReference type="Gene3D" id="3.30.70.1430">
    <property type="entry name" value="Multidrug efflux transporter AcrB pore domain"/>
    <property type="match status" value="2"/>
</dbReference>
<evidence type="ECO:0000256" key="5">
    <source>
        <dbReference type="ARBA" id="ARBA00022519"/>
    </source>
</evidence>
<feature type="region of interest" description="Disordered" evidence="9">
    <location>
        <begin position="1039"/>
        <end position="1074"/>
    </location>
</feature>
<feature type="transmembrane region" description="Helical" evidence="10">
    <location>
        <begin position="437"/>
        <end position="461"/>
    </location>
</feature>
<feature type="transmembrane region" description="Helical" evidence="10">
    <location>
        <begin position="369"/>
        <end position="389"/>
    </location>
</feature>
<dbReference type="NCBIfam" id="TIGR00915">
    <property type="entry name" value="2A0602"/>
    <property type="match status" value="1"/>
</dbReference>
<dbReference type="Gene3D" id="3.30.70.1320">
    <property type="entry name" value="Multidrug efflux transporter AcrB pore domain like"/>
    <property type="match status" value="1"/>
</dbReference>
<dbReference type="FunFam" id="3.30.70.1430:FF:000001">
    <property type="entry name" value="Efflux pump membrane transporter"/>
    <property type="match status" value="1"/>
</dbReference>
<evidence type="ECO:0000256" key="9">
    <source>
        <dbReference type="SAM" id="MobiDB-lite"/>
    </source>
</evidence>
<evidence type="ECO:0000256" key="6">
    <source>
        <dbReference type="ARBA" id="ARBA00022692"/>
    </source>
</evidence>
<dbReference type="InterPro" id="IPR001036">
    <property type="entry name" value="Acrflvin-R"/>
</dbReference>
<keyword evidence="3" id="KW-0813">Transport</keyword>
<feature type="transmembrane region" description="Helical" evidence="10">
    <location>
        <begin position="12"/>
        <end position="31"/>
    </location>
</feature>
<name>A0A6S6M5Q6_9BACT</name>
<dbReference type="GO" id="GO:0015562">
    <property type="term" value="F:efflux transmembrane transporter activity"/>
    <property type="evidence" value="ECO:0007669"/>
    <property type="project" value="InterPro"/>
</dbReference>
<feature type="transmembrane region" description="Helical" evidence="10">
    <location>
        <begin position="473"/>
        <end position="500"/>
    </location>
</feature>
<dbReference type="InterPro" id="IPR000731">
    <property type="entry name" value="SSD"/>
</dbReference>
<reference evidence="12 13" key="1">
    <citation type="submission" date="2020-06" db="EMBL/GenBank/DDBJ databases">
        <title>Interaction of electrochemicaly active bacteria, Geobacter bremensis R4 on different carbon anode.</title>
        <authorList>
            <person name="Meng L."/>
            <person name="Yoshida N."/>
        </authorList>
    </citation>
    <scope>NUCLEOTIDE SEQUENCE [LARGE SCALE GENOMIC DNA]</scope>
    <source>
        <strain evidence="12 13">R4</strain>
    </source>
</reference>
<feature type="transmembrane region" description="Helical" evidence="10">
    <location>
        <begin position="928"/>
        <end position="953"/>
    </location>
</feature>
<feature type="transmembrane region" description="Helical" evidence="10">
    <location>
        <begin position="536"/>
        <end position="554"/>
    </location>
</feature>
<evidence type="ECO:0000256" key="7">
    <source>
        <dbReference type="ARBA" id="ARBA00022989"/>
    </source>
</evidence>
<evidence type="ECO:0000256" key="3">
    <source>
        <dbReference type="ARBA" id="ARBA00022448"/>
    </source>
</evidence>
<dbReference type="PRINTS" id="PR00702">
    <property type="entry name" value="ACRIFLAVINRP"/>
</dbReference>
<feature type="transmembrane region" description="Helical" evidence="10">
    <location>
        <begin position="1009"/>
        <end position="1032"/>
    </location>
</feature>
<dbReference type="RefSeq" id="WP_185243389.1">
    <property type="nucleotide sequence ID" value="NZ_AP023213.1"/>
</dbReference>
<proteinExistence type="inferred from homology"/>
<evidence type="ECO:0000256" key="1">
    <source>
        <dbReference type="ARBA" id="ARBA00004429"/>
    </source>
</evidence>
<accession>A0A6S6M5Q6</accession>
<evidence type="ECO:0000313" key="13">
    <source>
        <dbReference type="Proteomes" id="UP000515472"/>
    </source>
</evidence>
<dbReference type="Gene3D" id="3.30.70.1440">
    <property type="entry name" value="Multidrug efflux transporter AcrB pore domain"/>
    <property type="match status" value="1"/>
</dbReference>
<dbReference type="Gene3D" id="1.20.1640.10">
    <property type="entry name" value="Multidrug efflux transporter AcrB transmembrane domain"/>
    <property type="match status" value="2"/>
</dbReference>
<dbReference type="PANTHER" id="PTHR32063">
    <property type="match status" value="1"/>
</dbReference>
<dbReference type="KEGG" id="gbn:GEOBRER4_34990"/>
<keyword evidence="13" id="KW-1185">Reference proteome</keyword>
<dbReference type="Pfam" id="PF00873">
    <property type="entry name" value="ACR_tran"/>
    <property type="match status" value="1"/>
</dbReference>
<feature type="transmembrane region" description="Helical" evidence="10">
    <location>
        <begin position="395"/>
        <end position="416"/>
    </location>
</feature>